<comment type="catalytic activity">
    <reaction evidence="1">
        <text>ATP + protein L-histidine = ADP + protein N-phospho-L-histidine.</text>
        <dbReference type="EC" id="2.7.13.3"/>
    </reaction>
</comment>
<dbReference type="NCBIfam" id="TIGR00229">
    <property type="entry name" value="sensory_box"/>
    <property type="match status" value="1"/>
</dbReference>
<dbReference type="InterPro" id="IPR005467">
    <property type="entry name" value="His_kinase_dom"/>
</dbReference>
<reference evidence="10" key="1">
    <citation type="journal article" date="2014" name="Int. J. Syst. Evol. Microbiol.">
        <title>Complete genome of a new Firmicutes species belonging to the dominant human colonic microbiota ('Ruminococcus bicirculans') reveals two chromosomes and a selective capacity to utilize plant glucans.</title>
        <authorList>
            <consortium name="NISC Comparative Sequencing Program"/>
            <person name="Wegmann U."/>
            <person name="Louis P."/>
            <person name="Goesmann A."/>
            <person name="Henrissat B."/>
            <person name="Duncan S.H."/>
            <person name="Flint H.J."/>
        </authorList>
    </citation>
    <scope>NUCLEOTIDE SEQUENCE</scope>
    <source>
        <strain evidence="10">NBRC 102424</strain>
    </source>
</reference>
<evidence type="ECO:0000256" key="6">
    <source>
        <dbReference type="PROSITE-ProRule" id="PRU00169"/>
    </source>
</evidence>
<dbReference type="PROSITE" id="PS50110">
    <property type="entry name" value="RESPONSE_REGULATORY"/>
    <property type="match status" value="1"/>
</dbReference>
<keyword evidence="5 10" id="KW-0418">Kinase</keyword>
<keyword evidence="7" id="KW-0812">Transmembrane</keyword>
<evidence type="ECO:0000259" key="8">
    <source>
        <dbReference type="PROSITE" id="PS50109"/>
    </source>
</evidence>
<dbReference type="PRINTS" id="PR00344">
    <property type="entry name" value="BCTRLSENSOR"/>
</dbReference>
<organism evidence="10 11">
    <name type="scientific">Methylophaga thalassica</name>
    <dbReference type="NCBI Taxonomy" id="40223"/>
    <lineage>
        <taxon>Bacteria</taxon>
        <taxon>Pseudomonadati</taxon>
        <taxon>Pseudomonadota</taxon>
        <taxon>Gammaproteobacteria</taxon>
        <taxon>Thiotrichales</taxon>
        <taxon>Piscirickettsiaceae</taxon>
        <taxon>Methylophaga</taxon>
    </lineage>
</organism>
<protein>
    <recommendedName>
        <fullName evidence="2">histidine kinase</fullName>
        <ecNumber evidence="2">2.7.13.3</ecNumber>
    </recommendedName>
</protein>
<evidence type="ECO:0000259" key="9">
    <source>
        <dbReference type="PROSITE" id="PS50110"/>
    </source>
</evidence>
<dbReference type="Pfam" id="PF00497">
    <property type="entry name" value="SBP_bac_3"/>
    <property type="match status" value="2"/>
</dbReference>
<dbReference type="PROSITE" id="PS50109">
    <property type="entry name" value="HIS_KIN"/>
    <property type="match status" value="1"/>
</dbReference>
<dbReference type="CDD" id="cd16922">
    <property type="entry name" value="HATPase_EvgS-ArcB-TorS-like"/>
    <property type="match status" value="1"/>
</dbReference>
<dbReference type="GO" id="GO:0016301">
    <property type="term" value="F:kinase activity"/>
    <property type="evidence" value="ECO:0007669"/>
    <property type="project" value="UniProtKB-KW"/>
</dbReference>
<dbReference type="InterPro" id="IPR036097">
    <property type="entry name" value="HisK_dim/P_sf"/>
</dbReference>
<dbReference type="RefSeq" id="WP_379007325.1">
    <property type="nucleotide sequence ID" value="NZ_JBHSWP010000001.1"/>
</dbReference>
<evidence type="ECO:0000256" key="2">
    <source>
        <dbReference type="ARBA" id="ARBA00012438"/>
    </source>
</evidence>
<evidence type="ECO:0000256" key="5">
    <source>
        <dbReference type="ARBA" id="ARBA00022777"/>
    </source>
</evidence>
<dbReference type="SMART" id="SM00062">
    <property type="entry name" value="PBPb"/>
    <property type="match status" value="2"/>
</dbReference>
<evidence type="ECO:0000256" key="3">
    <source>
        <dbReference type="ARBA" id="ARBA00022553"/>
    </source>
</evidence>
<dbReference type="EMBL" id="BSND01000013">
    <property type="protein sequence ID" value="GLQ00898.1"/>
    <property type="molecule type" value="Genomic_DNA"/>
</dbReference>
<reference evidence="10" key="2">
    <citation type="submission" date="2023-01" db="EMBL/GenBank/DDBJ databases">
        <title>Draft genome sequence of Methylophaga thalassica strain NBRC 102424.</title>
        <authorList>
            <person name="Sun Q."/>
            <person name="Mori K."/>
        </authorList>
    </citation>
    <scope>NUCLEOTIDE SEQUENCE</scope>
    <source>
        <strain evidence="10">NBRC 102424</strain>
    </source>
</reference>
<dbReference type="Pfam" id="PF02518">
    <property type="entry name" value="HATPase_c"/>
    <property type="match status" value="1"/>
</dbReference>
<evidence type="ECO:0000256" key="4">
    <source>
        <dbReference type="ARBA" id="ARBA00022679"/>
    </source>
</evidence>
<dbReference type="SUPFAM" id="SSF53850">
    <property type="entry name" value="Periplasmic binding protein-like II"/>
    <property type="match status" value="2"/>
</dbReference>
<dbReference type="InterPro" id="IPR035965">
    <property type="entry name" value="PAS-like_dom_sf"/>
</dbReference>
<dbReference type="SMART" id="SM00448">
    <property type="entry name" value="REC"/>
    <property type="match status" value="1"/>
</dbReference>
<dbReference type="Pfam" id="PF00072">
    <property type="entry name" value="Response_reg"/>
    <property type="match status" value="1"/>
</dbReference>
<dbReference type="SMART" id="SM00388">
    <property type="entry name" value="HisKA"/>
    <property type="match status" value="1"/>
</dbReference>
<keyword evidence="7" id="KW-0472">Membrane</keyword>
<dbReference type="Pfam" id="PF13426">
    <property type="entry name" value="PAS_9"/>
    <property type="match status" value="1"/>
</dbReference>
<dbReference type="Pfam" id="PF00512">
    <property type="entry name" value="HisKA"/>
    <property type="match status" value="1"/>
</dbReference>
<evidence type="ECO:0000313" key="11">
    <source>
        <dbReference type="Proteomes" id="UP001161423"/>
    </source>
</evidence>
<dbReference type="Gene3D" id="3.30.450.20">
    <property type="entry name" value="PAS domain"/>
    <property type="match status" value="1"/>
</dbReference>
<dbReference type="InterPro" id="IPR036890">
    <property type="entry name" value="HATPase_C_sf"/>
</dbReference>
<feature type="domain" description="Response regulatory" evidence="9">
    <location>
        <begin position="954"/>
        <end position="1067"/>
    </location>
</feature>
<feature type="domain" description="Histidine kinase" evidence="8">
    <location>
        <begin position="706"/>
        <end position="929"/>
    </location>
</feature>
<dbReference type="Gene3D" id="1.10.287.130">
    <property type="match status" value="1"/>
</dbReference>
<dbReference type="InterPro" id="IPR004358">
    <property type="entry name" value="Sig_transdc_His_kin-like_C"/>
</dbReference>
<dbReference type="CDD" id="cd17546">
    <property type="entry name" value="REC_hyHK_CKI1_RcsC-like"/>
    <property type="match status" value="1"/>
</dbReference>
<dbReference type="Gene3D" id="3.30.565.10">
    <property type="entry name" value="Histidine kinase-like ATPase, C-terminal domain"/>
    <property type="match status" value="1"/>
</dbReference>
<evidence type="ECO:0000256" key="1">
    <source>
        <dbReference type="ARBA" id="ARBA00000085"/>
    </source>
</evidence>
<dbReference type="EC" id="2.7.13.3" evidence="2"/>
<keyword evidence="11" id="KW-1185">Reference proteome</keyword>
<name>A0ABQ5TYN9_9GAMM</name>
<keyword evidence="3 6" id="KW-0597">Phosphoprotein</keyword>
<keyword evidence="4" id="KW-0808">Transferase</keyword>
<evidence type="ECO:0000313" key="10">
    <source>
        <dbReference type="EMBL" id="GLQ00898.1"/>
    </source>
</evidence>
<dbReference type="SUPFAM" id="SSF55874">
    <property type="entry name" value="ATPase domain of HSP90 chaperone/DNA topoisomerase II/histidine kinase"/>
    <property type="match status" value="1"/>
</dbReference>
<dbReference type="CDD" id="cd01007">
    <property type="entry name" value="PBP2_BvgS_HisK_like"/>
    <property type="match status" value="2"/>
</dbReference>
<evidence type="ECO:0000256" key="7">
    <source>
        <dbReference type="SAM" id="Phobius"/>
    </source>
</evidence>
<feature type="modified residue" description="4-aspartylphosphate" evidence="6">
    <location>
        <position position="1003"/>
    </location>
</feature>
<dbReference type="PANTHER" id="PTHR43047">
    <property type="entry name" value="TWO-COMPONENT HISTIDINE PROTEIN KINASE"/>
    <property type="match status" value="1"/>
</dbReference>
<gene>
    <name evidence="10" type="primary">rocS1</name>
    <name evidence="10" type="ORF">GCM10007891_27510</name>
</gene>
<dbReference type="Proteomes" id="UP001161423">
    <property type="component" value="Unassembled WGS sequence"/>
</dbReference>
<dbReference type="PANTHER" id="PTHR43047:SF72">
    <property type="entry name" value="OSMOSENSING HISTIDINE PROTEIN KINASE SLN1"/>
    <property type="match status" value="1"/>
</dbReference>
<dbReference type="Gene3D" id="3.40.190.10">
    <property type="entry name" value="Periplasmic binding protein-like II"/>
    <property type="match status" value="4"/>
</dbReference>
<dbReference type="SMART" id="SM00387">
    <property type="entry name" value="HATPase_c"/>
    <property type="match status" value="1"/>
</dbReference>
<dbReference type="Gene3D" id="3.40.50.2300">
    <property type="match status" value="1"/>
</dbReference>
<proteinExistence type="predicted"/>
<dbReference type="CDD" id="cd00082">
    <property type="entry name" value="HisKA"/>
    <property type="match status" value="1"/>
</dbReference>
<dbReference type="InterPro" id="IPR001638">
    <property type="entry name" value="Solute-binding_3/MltF_N"/>
</dbReference>
<dbReference type="InterPro" id="IPR000014">
    <property type="entry name" value="PAS"/>
</dbReference>
<sequence length="1177" mass="133048">MNDDLITKRMMFITLFFLLLNVVVTLFSSTVMADNETVKTQYQTPVLLTQEEIDWIETHPVVIVGGGAEWPPYDFIDSKGQYQGIARDYLNIISSLTGLKFKYEETGTWRDHLKQFVAGEIDLLPAVFMTQEKSSYMAFSSPHHEAVEYFFIRSDIKLDDKNSLDNLRVALPRDDSRISTIKRYFPKLNIVETNTADEAIELVLNGKADLLYDYYAVLSYKLDRQGILNIEPLQSTRYLGSENLYMATQKSEPVLLSIIDKGLLAISAVQKRSIDDKWFKRNIIAEGVSKNIILSPSEQAWLNEHKTIRFTGDPNWLPYEAFDKDGNYIGIVAEYLHLIEKKLGITIEYVPTSSWTESIDLIKSGKVDMISETSDSTLGQFLTFTRPYLNSPIVVVMRDDNVYVESLSSIKKKKIAVIHEYGYVNNIRNQYPEINFIEVMSSQDGLTAVSTGKVDALVATLAQASYHIAEMGINNIRIVGETGFKTSLAFGFSEAYQPMVSLFNRTFNAISLTEKQRILDEWGKDKYATIVDYSLVLKVIAVFLVVVAWILYWNRKLAAQIRLREAAEAQTKTLIDHLPLQISVTRYDGQIITGNPQALLDYNLQIDELERFNILDFYSNPSQREDVLEDIRTKGFVDQKIVQFKKLDGEERSMMVSIMPIKYQNQDALLGIAVDLTDRLEMEAQLLEAKEKAEVANRTKSEFLANMSHEIRTPMNAIIGFTELLYEQVKDNKIKSYVKTIHSAGNDLMLLINDILDLSKIEAGKLEINYAATNPHVLFEELSHIFSVPLRNKGVELVLEVDAEIPQSLMLDVVRLRQVLLNLLGNAVKFTASGRITMRARVDNKNNIGSKLGLRIDVEDTGLGIPEDQLDRIFEDFNQTVGQDTAKFGGTGLGLSICSRLIKLMGGTLTVKSQLAKGSIFTVHLDNVVVAAIAAETTLNNYSEPTLPVFAPATILVVDDIEDNRRLVAESFSTSALKIIEAENGKEGVEAMKHHPIDLVLIDLRMPVMDGYQAAEKIKAEFDIPVIALTASVMKDDFDRLKSEHFDAHIRKPVKKAELYHKLAEFLVHEQPSDSDMAHANDQMPVLSKHEISVLPTILGFMESKMPIWKMVKESNNMSEIKRFASDLNQVADKEKFTPLANYAQQLLDKVEVFDIQGMTDLLSDYPFLYKRLSQSD</sequence>
<dbReference type="SUPFAM" id="SSF52172">
    <property type="entry name" value="CheY-like"/>
    <property type="match status" value="1"/>
</dbReference>
<dbReference type="SUPFAM" id="SSF55785">
    <property type="entry name" value="PYP-like sensor domain (PAS domain)"/>
    <property type="match status" value="1"/>
</dbReference>
<dbReference type="InterPro" id="IPR001789">
    <property type="entry name" value="Sig_transdc_resp-reg_receiver"/>
</dbReference>
<accession>A0ABQ5TYN9</accession>
<feature type="transmembrane region" description="Helical" evidence="7">
    <location>
        <begin position="535"/>
        <end position="554"/>
    </location>
</feature>
<keyword evidence="7" id="KW-1133">Transmembrane helix</keyword>
<dbReference type="InterPro" id="IPR003661">
    <property type="entry name" value="HisK_dim/P_dom"/>
</dbReference>
<comment type="caution">
    <text evidence="10">The sequence shown here is derived from an EMBL/GenBank/DDBJ whole genome shotgun (WGS) entry which is preliminary data.</text>
</comment>
<dbReference type="SUPFAM" id="SSF47384">
    <property type="entry name" value="Homodimeric domain of signal transducing histidine kinase"/>
    <property type="match status" value="1"/>
</dbReference>
<dbReference type="InterPro" id="IPR003594">
    <property type="entry name" value="HATPase_dom"/>
</dbReference>
<dbReference type="InterPro" id="IPR011006">
    <property type="entry name" value="CheY-like_superfamily"/>
</dbReference>